<dbReference type="EMBL" id="KK914353">
    <property type="protein sequence ID" value="KDP39091.1"/>
    <property type="molecule type" value="Genomic_DNA"/>
</dbReference>
<name>A0A067KS94_JATCU</name>
<feature type="compositionally biased region" description="Polar residues" evidence="1">
    <location>
        <begin position="57"/>
        <end position="78"/>
    </location>
</feature>
<dbReference type="PANTHER" id="PTHR35131:SF2">
    <property type="entry name" value="GAG-POL POLYPROTEIN"/>
    <property type="match status" value="1"/>
</dbReference>
<protein>
    <submittedName>
        <fullName evidence="2">Uncharacterized protein</fullName>
    </submittedName>
</protein>
<reference evidence="2 3" key="1">
    <citation type="journal article" date="2014" name="PLoS ONE">
        <title>Global Analysis of Gene Expression Profiles in Physic Nut (Jatropha curcas L.) Seedlings Exposed to Salt Stress.</title>
        <authorList>
            <person name="Zhang L."/>
            <person name="Zhang C."/>
            <person name="Wu P."/>
            <person name="Chen Y."/>
            <person name="Li M."/>
            <person name="Jiang H."/>
            <person name="Wu G."/>
        </authorList>
    </citation>
    <scope>NUCLEOTIDE SEQUENCE [LARGE SCALE GENOMIC DNA]</scope>
    <source>
        <strain evidence="3">cv. GZQX0401</strain>
        <tissue evidence="2">Young leaves</tissue>
    </source>
</reference>
<dbReference type="PANTHER" id="PTHR35131">
    <property type="entry name" value="EXPRESSED PROTEIN"/>
    <property type="match status" value="1"/>
</dbReference>
<dbReference type="OrthoDB" id="783264at2759"/>
<proteinExistence type="predicted"/>
<dbReference type="AlphaFoldDB" id="A0A067KS94"/>
<dbReference type="Proteomes" id="UP000027138">
    <property type="component" value="Unassembled WGS sequence"/>
</dbReference>
<evidence type="ECO:0000313" key="3">
    <source>
        <dbReference type="Proteomes" id="UP000027138"/>
    </source>
</evidence>
<accession>A0A067KS94</accession>
<evidence type="ECO:0000313" key="2">
    <source>
        <dbReference type="EMBL" id="KDP39091.1"/>
    </source>
</evidence>
<evidence type="ECO:0000256" key="1">
    <source>
        <dbReference type="SAM" id="MobiDB-lite"/>
    </source>
</evidence>
<keyword evidence="3" id="KW-1185">Reference proteome</keyword>
<feature type="region of interest" description="Disordered" evidence="1">
    <location>
        <begin position="44"/>
        <end position="90"/>
    </location>
</feature>
<sequence length="125" mass="13491">MYKSITLATKVPEDMATHPPVEIGTKGTVGSLIMQEIRYFSQLDSSCQESSHKHQSHATGTASTSSQIKSTLGSATTTPKKKKKGSSRLLPSMCSMVEVSEHNRSVGASGFSYRNLKSDVKKLQA</sequence>
<organism evidence="2 3">
    <name type="scientific">Jatropha curcas</name>
    <name type="common">Barbados nut</name>
    <dbReference type="NCBI Taxonomy" id="180498"/>
    <lineage>
        <taxon>Eukaryota</taxon>
        <taxon>Viridiplantae</taxon>
        <taxon>Streptophyta</taxon>
        <taxon>Embryophyta</taxon>
        <taxon>Tracheophyta</taxon>
        <taxon>Spermatophyta</taxon>
        <taxon>Magnoliopsida</taxon>
        <taxon>eudicotyledons</taxon>
        <taxon>Gunneridae</taxon>
        <taxon>Pentapetalae</taxon>
        <taxon>rosids</taxon>
        <taxon>fabids</taxon>
        <taxon>Malpighiales</taxon>
        <taxon>Euphorbiaceae</taxon>
        <taxon>Crotonoideae</taxon>
        <taxon>Jatropheae</taxon>
        <taxon>Jatropha</taxon>
    </lineage>
</organism>
<gene>
    <name evidence="2" type="ORF">JCGZ_00848</name>
</gene>